<dbReference type="Proteomes" id="UP000679722">
    <property type="component" value="Unassembled WGS sequence"/>
</dbReference>
<keyword evidence="5 6" id="KW-0472">Membrane</keyword>
<organism evidence="7 8">
    <name type="scientific">Marinomonas vulgaris</name>
    <dbReference type="NCBI Taxonomy" id="2823372"/>
    <lineage>
        <taxon>Bacteria</taxon>
        <taxon>Pseudomonadati</taxon>
        <taxon>Pseudomonadota</taxon>
        <taxon>Gammaproteobacteria</taxon>
        <taxon>Oceanospirillales</taxon>
        <taxon>Oceanospirillaceae</taxon>
        <taxon>Marinomonas</taxon>
    </lineage>
</organism>
<dbReference type="Pfam" id="PF13520">
    <property type="entry name" value="AA_permease_2"/>
    <property type="match status" value="1"/>
</dbReference>
<evidence type="ECO:0000256" key="4">
    <source>
        <dbReference type="ARBA" id="ARBA00022989"/>
    </source>
</evidence>
<dbReference type="Gene3D" id="1.20.1740.10">
    <property type="entry name" value="Amino acid/polyamine transporter I"/>
    <property type="match status" value="1"/>
</dbReference>
<feature type="transmembrane region" description="Helical" evidence="6">
    <location>
        <begin position="142"/>
        <end position="164"/>
    </location>
</feature>
<feature type="transmembrane region" description="Helical" evidence="6">
    <location>
        <begin position="218"/>
        <end position="243"/>
    </location>
</feature>
<dbReference type="EMBL" id="JAGSSV010000025">
    <property type="protein sequence ID" value="MBR7889990.1"/>
    <property type="molecule type" value="Genomic_DNA"/>
</dbReference>
<comment type="caution">
    <text evidence="7">The sequence shown here is derived from an EMBL/GenBank/DDBJ whole genome shotgun (WGS) entry which is preliminary data.</text>
</comment>
<dbReference type="PANTHER" id="PTHR42770:SF12">
    <property type="entry name" value="AMINO ACID TRANSPORTER"/>
    <property type="match status" value="1"/>
</dbReference>
<sequence length="397" mass="43498">MKFKDQLKHGKDSLNIALNGTFFSDLATARSWHKESITPFEKNRVNAPKINHGLLTDALNNTINAWPMFRDAQIDESWAGLIDVTPDSTPVFARIQNLLAFILVSALVIIGLVAITGSSEPHPTLVGTPVDWGFGGVLDGSFIGLVGLALWTMVGVEFICPLINEVKSPKKNIPTAMHLSLVLIFLIFAAFIYGASLYMTTESLLGSPLPFLDYANAVFGKGGLAIATIMAIAATCSTMNTILASVPRMLQGMAEQKQAFPQLKLKNRFDAPWVGILMLTGLTTIPYFAFGIDSLVTLIIAATTSWLLAYSVAHINVIVLRKRMPNHERPYKTPFYPIPQILGIIGMLYIAVNNSPAPEMTQMVYSITGGILLILCVIAALWVKFYMKRGLFEPDHQ</sequence>
<comment type="subcellular location">
    <subcellularLocation>
        <location evidence="1">Cell membrane</location>
        <topology evidence="1">Multi-pass membrane protein</topology>
    </subcellularLocation>
</comment>
<dbReference type="InterPro" id="IPR002293">
    <property type="entry name" value="AA/rel_permease1"/>
</dbReference>
<protein>
    <submittedName>
        <fullName evidence="7">APC family permease</fullName>
    </submittedName>
</protein>
<evidence type="ECO:0000313" key="8">
    <source>
        <dbReference type="Proteomes" id="UP000679722"/>
    </source>
</evidence>
<evidence type="ECO:0000256" key="6">
    <source>
        <dbReference type="SAM" id="Phobius"/>
    </source>
</evidence>
<dbReference type="InterPro" id="IPR050367">
    <property type="entry name" value="APC_superfamily"/>
</dbReference>
<evidence type="ECO:0000256" key="1">
    <source>
        <dbReference type="ARBA" id="ARBA00004651"/>
    </source>
</evidence>
<dbReference type="PANTHER" id="PTHR42770">
    <property type="entry name" value="AMINO ACID TRANSPORTER-RELATED"/>
    <property type="match status" value="1"/>
</dbReference>
<name>A0ABS5HEA8_9GAMM</name>
<feature type="transmembrane region" description="Helical" evidence="6">
    <location>
        <begin position="334"/>
        <end position="352"/>
    </location>
</feature>
<reference evidence="8" key="1">
    <citation type="submission" date="2023-07" db="EMBL/GenBank/DDBJ databases">
        <title>Marinomonas vulgaris A79, complete genome.</title>
        <authorList>
            <person name="Ying J.-J."/>
        </authorList>
    </citation>
    <scope>NUCLEOTIDE SEQUENCE [LARGE SCALE GENOMIC DNA]</scope>
    <source>
        <strain evidence="8">A79</strain>
    </source>
</reference>
<feature type="transmembrane region" description="Helical" evidence="6">
    <location>
        <begin position="364"/>
        <end position="383"/>
    </location>
</feature>
<evidence type="ECO:0000256" key="3">
    <source>
        <dbReference type="ARBA" id="ARBA00022692"/>
    </source>
</evidence>
<evidence type="ECO:0000256" key="2">
    <source>
        <dbReference type="ARBA" id="ARBA00022475"/>
    </source>
</evidence>
<keyword evidence="3 6" id="KW-0812">Transmembrane</keyword>
<gene>
    <name evidence="7" type="ORF">J9B83_13815</name>
</gene>
<feature type="transmembrane region" description="Helical" evidence="6">
    <location>
        <begin position="295"/>
        <end position="313"/>
    </location>
</feature>
<keyword evidence="4 6" id="KW-1133">Transmembrane helix</keyword>
<feature type="transmembrane region" description="Helical" evidence="6">
    <location>
        <begin position="176"/>
        <end position="198"/>
    </location>
</feature>
<accession>A0ABS5HEA8</accession>
<proteinExistence type="predicted"/>
<evidence type="ECO:0000256" key="5">
    <source>
        <dbReference type="ARBA" id="ARBA00023136"/>
    </source>
</evidence>
<keyword evidence="8" id="KW-1185">Reference proteome</keyword>
<feature type="transmembrane region" description="Helical" evidence="6">
    <location>
        <begin position="98"/>
        <end position="117"/>
    </location>
</feature>
<feature type="transmembrane region" description="Helical" evidence="6">
    <location>
        <begin position="271"/>
        <end position="289"/>
    </location>
</feature>
<evidence type="ECO:0000313" key="7">
    <source>
        <dbReference type="EMBL" id="MBR7889990.1"/>
    </source>
</evidence>
<keyword evidence="2" id="KW-1003">Cell membrane</keyword>